<dbReference type="AlphaFoldDB" id="A0A1H4ARZ8"/>
<dbReference type="RefSeq" id="WP_093243959.1">
    <property type="nucleotide sequence ID" value="NZ_FNQF01000005.1"/>
</dbReference>
<sequence>MKKFFSIIAIGAMTIGMSSFDSEEIYQEDCDVAYNELHDFAVNNGATDESAKAAAGNYWANCVNNGGSSAIMDALKFIGLR</sequence>
<dbReference type="Proteomes" id="UP000198820">
    <property type="component" value="Unassembled WGS sequence"/>
</dbReference>
<name>A0A1H4ARZ8_9FLAO</name>
<accession>A0A1H4ARZ8</accession>
<organism evidence="1 2">
    <name type="scientific">Psychroflexus halocasei</name>
    <dbReference type="NCBI Taxonomy" id="908615"/>
    <lineage>
        <taxon>Bacteria</taxon>
        <taxon>Pseudomonadati</taxon>
        <taxon>Bacteroidota</taxon>
        <taxon>Flavobacteriia</taxon>
        <taxon>Flavobacteriales</taxon>
        <taxon>Flavobacteriaceae</taxon>
        <taxon>Psychroflexus</taxon>
    </lineage>
</organism>
<dbReference type="EMBL" id="FNQF01000005">
    <property type="protein sequence ID" value="SEA38735.1"/>
    <property type="molecule type" value="Genomic_DNA"/>
</dbReference>
<evidence type="ECO:0000313" key="1">
    <source>
        <dbReference type="EMBL" id="SEA38735.1"/>
    </source>
</evidence>
<gene>
    <name evidence="1" type="ORF">SAMN05421540_105128</name>
</gene>
<protein>
    <submittedName>
        <fullName evidence="1">Uncharacterized protein</fullName>
    </submittedName>
</protein>
<proteinExistence type="predicted"/>
<keyword evidence="2" id="KW-1185">Reference proteome</keyword>
<dbReference type="STRING" id="908615.SAMN05421540_105128"/>
<evidence type="ECO:0000313" key="2">
    <source>
        <dbReference type="Proteomes" id="UP000198820"/>
    </source>
</evidence>
<reference evidence="1 2" key="1">
    <citation type="submission" date="2016-10" db="EMBL/GenBank/DDBJ databases">
        <authorList>
            <person name="de Groot N.N."/>
        </authorList>
    </citation>
    <scope>NUCLEOTIDE SEQUENCE [LARGE SCALE GENOMIC DNA]</scope>
    <source>
        <strain evidence="1 2">DSM 23581</strain>
    </source>
</reference>